<dbReference type="InterPro" id="IPR001647">
    <property type="entry name" value="HTH_TetR"/>
</dbReference>
<dbReference type="HOGENOM" id="CLU_091687_2_2_11"/>
<dbReference type="InterPro" id="IPR009057">
    <property type="entry name" value="Homeodomain-like_sf"/>
</dbReference>
<dbReference type="Gene3D" id="1.10.357.10">
    <property type="entry name" value="Tetracycline Repressor, domain 2"/>
    <property type="match status" value="1"/>
</dbReference>
<proteinExistence type="predicted"/>
<dbReference type="AlphaFoldDB" id="B2GJT7"/>
<dbReference type="PROSITE" id="PS50977">
    <property type="entry name" value="HTH_TETR_2"/>
    <property type="match status" value="1"/>
</dbReference>
<evidence type="ECO:0000256" key="1">
    <source>
        <dbReference type="ARBA" id="ARBA00023125"/>
    </source>
</evidence>
<evidence type="ECO:0000313" key="4">
    <source>
        <dbReference type="EMBL" id="BAG28436.1"/>
    </source>
</evidence>
<dbReference type="InterPro" id="IPR050109">
    <property type="entry name" value="HTH-type_TetR-like_transc_reg"/>
</dbReference>
<keyword evidence="1 2" id="KW-0238">DNA-binding</keyword>
<gene>
    <name evidence="4" type="ordered locus">KRH_00890</name>
</gene>
<dbReference type="Pfam" id="PF00440">
    <property type="entry name" value="TetR_N"/>
    <property type="match status" value="1"/>
</dbReference>
<accession>B2GJT7</accession>
<evidence type="ECO:0000259" key="3">
    <source>
        <dbReference type="PROSITE" id="PS50977"/>
    </source>
</evidence>
<reference evidence="4 5" key="1">
    <citation type="journal article" date="2008" name="J. Bacteriol.">
        <title>Complete genome sequence of the soil actinomycete Kocuria rhizophila.</title>
        <authorList>
            <person name="Takarada H."/>
            <person name="Sekine M."/>
            <person name="Kosugi H."/>
            <person name="Matsuo Y."/>
            <person name="Fujisawa T."/>
            <person name="Omata S."/>
            <person name="Kishi E."/>
            <person name="Shimizu A."/>
            <person name="Tsukatani N."/>
            <person name="Tanikawa S."/>
            <person name="Fujita N."/>
            <person name="Harayama S."/>
        </authorList>
    </citation>
    <scope>NUCLEOTIDE SEQUENCE [LARGE SCALE GENOMIC DNA]</scope>
    <source>
        <strain evidence="5">ATCC 9341 / DSM 348 / NBRC 103217 / DC2201</strain>
    </source>
</reference>
<dbReference type="GO" id="GO:0000976">
    <property type="term" value="F:transcription cis-regulatory region binding"/>
    <property type="evidence" value="ECO:0007669"/>
    <property type="project" value="TreeGrafter"/>
</dbReference>
<dbReference type="Proteomes" id="UP000008838">
    <property type="component" value="Chromosome"/>
</dbReference>
<dbReference type="STRING" id="378753.KRH_00890"/>
<dbReference type="EMBL" id="AP009152">
    <property type="protein sequence ID" value="BAG28436.1"/>
    <property type="molecule type" value="Genomic_DNA"/>
</dbReference>
<dbReference type="eggNOG" id="COG1309">
    <property type="taxonomic scope" value="Bacteria"/>
</dbReference>
<evidence type="ECO:0000313" key="5">
    <source>
        <dbReference type="Proteomes" id="UP000008838"/>
    </source>
</evidence>
<dbReference type="KEGG" id="krh:KRH_00890"/>
<name>B2GJT7_KOCRD</name>
<dbReference type="GO" id="GO:0003700">
    <property type="term" value="F:DNA-binding transcription factor activity"/>
    <property type="evidence" value="ECO:0007669"/>
    <property type="project" value="TreeGrafter"/>
</dbReference>
<dbReference type="SUPFAM" id="SSF46689">
    <property type="entry name" value="Homeodomain-like"/>
    <property type="match status" value="1"/>
</dbReference>
<evidence type="ECO:0000256" key="2">
    <source>
        <dbReference type="PROSITE-ProRule" id="PRU00335"/>
    </source>
</evidence>
<feature type="domain" description="HTH tetR-type" evidence="3">
    <location>
        <begin position="3"/>
        <end position="63"/>
    </location>
</feature>
<dbReference type="OrthoDB" id="5118063at2"/>
<dbReference type="PANTHER" id="PTHR30055:SF187">
    <property type="entry name" value="TRANSCRIPTIONAL REGULATORY PROTEIN"/>
    <property type="match status" value="1"/>
</dbReference>
<dbReference type="PANTHER" id="PTHR30055">
    <property type="entry name" value="HTH-TYPE TRANSCRIPTIONAL REGULATOR RUTR"/>
    <property type="match status" value="1"/>
</dbReference>
<organism evidence="4 5">
    <name type="scientific">Kocuria rhizophila (strain ATCC 9341 / DSM 348 / NBRC 103217 / DC2201)</name>
    <dbReference type="NCBI Taxonomy" id="378753"/>
    <lineage>
        <taxon>Bacteria</taxon>
        <taxon>Bacillati</taxon>
        <taxon>Actinomycetota</taxon>
        <taxon>Actinomycetes</taxon>
        <taxon>Micrococcales</taxon>
        <taxon>Micrococcaceae</taxon>
        <taxon>Kocuria</taxon>
    </lineage>
</organism>
<protein>
    <submittedName>
        <fullName evidence="4">Putative TetR family transcriptional regulator</fullName>
    </submittedName>
</protein>
<keyword evidence="5" id="KW-1185">Reference proteome</keyword>
<dbReference type="RefSeq" id="WP_012397163.1">
    <property type="nucleotide sequence ID" value="NC_010617.1"/>
</dbReference>
<feature type="DNA-binding region" description="H-T-H motif" evidence="2">
    <location>
        <begin position="26"/>
        <end position="45"/>
    </location>
</feature>
<sequence>MRHEQPDRILDTYVQILVESGVRQATIEAVARRCGLSKAGLLHHFGSRAGLDAALLARLRDLVERDVVSMRDAPEGAVHYYLATSLDSESELERMVVAATRLAHSGSTDAGAVLRWARDRWFDVMVAHLGHPLLARLAILAGDGVSYHNDISDEHGDRFISPDDLDAFTKLVEGRRDT</sequence>